<dbReference type="SUPFAM" id="SSF47413">
    <property type="entry name" value="lambda repressor-like DNA-binding domains"/>
    <property type="match status" value="1"/>
</dbReference>
<dbReference type="GO" id="GO:0003700">
    <property type="term" value="F:DNA-binding transcription factor activity"/>
    <property type="evidence" value="ECO:0007669"/>
    <property type="project" value="TreeGrafter"/>
</dbReference>
<dbReference type="InterPro" id="IPR001387">
    <property type="entry name" value="Cro/C1-type_HTH"/>
</dbReference>
<dbReference type="InterPro" id="IPR050807">
    <property type="entry name" value="TransReg_Diox_bact_type"/>
</dbReference>
<dbReference type="InterPro" id="IPR010982">
    <property type="entry name" value="Lambda_DNA-bd_dom_sf"/>
</dbReference>
<feature type="domain" description="HTH cro/C1-type" evidence="3">
    <location>
        <begin position="34"/>
        <end position="88"/>
    </location>
</feature>
<dbReference type="GO" id="GO:0003677">
    <property type="term" value="F:DNA binding"/>
    <property type="evidence" value="ECO:0007669"/>
    <property type="project" value="UniProtKB-KW"/>
</dbReference>
<dbReference type="STRING" id="590998.Celf_0125"/>
<dbReference type="PROSITE" id="PS50943">
    <property type="entry name" value="HTH_CROC1"/>
    <property type="match status" value="1"/>
</dbReference>
<organism evidence="4 5">
    <name type="scientific">Cellulomonas fimi (strain ATCC 484 / DSM 20113 / JCM 1341 / CCUG 24087 / LMG 16345 / NBRC 15513 / NCIMB 8980 / NCTC 7547 / NRS-133)</name>
    <dbReference type="NCBI Taxonomy" id="590998"/>
    <lineage>
        <taxon>Bacteria</taxon>
        <taxon>Bacillati</taxon>
        <taxon>Actinomycetota</taxon>
        <taxon>Actinomycetes</taxon>
        <taxon>Micrococcales</taxon>
        <taxon>Cellulomonadaceae</taxon>
        <taxon>Cellulomonas</taxon>
    </lineage>
</organism>
<proteinExistence type="predicted"/>
<dbReference type="KEGG" id="cfi:Celf_0125"/>
<keyword evidence="1" id="KW-0238">DNA-binding</keyword>
<dbReference type="Pfam" id="PF13560">
    <property type="entry name" value="HTH_31"/>
    <property type="match status" value="1"/>
</dbReference>
<dbReference type="PANTHER" id="PTHR46797:SF1">
    <property type="entry name" value="METHYLPHOSPHONATE SYNTHASE"/>
    <property type="match status" value="1"/>
</dbReference>
<feature type="region of interest" description="Disordered" evidence="2">
    <location>
        <begin position="1"/>
        <end position="23"/>
    </location>
</feature>
<keyword evidence="5" id="KW-1185">Reference proteome</keyword>
<evidence type="ECO:0000259" key="3">
    <source>
        <dbReference type="PROSITE" id="PS50943"/>
    </source>
</evidence>
<evidence type="ECO:0000313" key="5">
    <source>
        <dbReference type="Proteomes" id="UP000008460"/>
    </source>
</evidence>
<evidence type="ECO:0000256" key="1">
    <source>
        <dbReference type="ARBA" id="ARBA00023125"/>
    </source>
</evidence>
<dbReference type="GO" id="GO:0005829">
    <property type="term" value="C:cytosol"/>
    <property type="evidence" value="ECO:0007669"/>
    <property type="project" value="TreeGrafter"/>
</dbReference>
<gene>
    <name evidence="4" type="ordered locus">Celf_0125</name>
</gene>
<dbReference type="PANTHER" id="PTHR46797">
    <property type="entry name" value="HTH-TYPE TRANSCRIPTIONAL REGULATOR"/>
    <property type="match status" value="1"/>
</dbReference>
<dbReference type="AlphaFoldDB" id="F4H4S4"/>
<dbReference type="CDD" id="cd00093">
    <property type="entry name" value="HTH_XRE"/>
    <property type="match status" value="1"/>
</dbReference>
<protein>
    <submittedName>
        <fullName evidence="4">Helix-turn-helix domain protein</fullName>
    </submittedName>
</protein>
<reference evidence="4 5" key="1">
    <citation type="submission" date="2011-04" db="EMBL/GenBank/DDBJ databases">
        <title>Complete sequence of Cellulomonas fimi ATCC 484.</title>
        <authorList>
            <consortium name="US DOE Joint Genome Institute"/>
            <person name="Lucas S."/>
            <person name="Han J."/>
            <person name="Lapidus A."/>
            <person name="Cheng J.-F."/>
            <person name="Goodwin L."/>
            <person name="Pitluck S."/>
            <person name="Peters L."/>
            <person name="Chertkov O."/>
            <person name="Detter J.C."/>
            <person name="Han C."/>
            <person name="Tapia R."/>
            <person name="Land M."/>
            <person name="Hauser L."/>
            <person name="Kyrpides N."/>
            <person name="Ivanova N."/>
            <person name="Ovchinnikova G."/>
            <person name="Pagani I."/>
            <person name="Mead D."/>
            <person name="Brumm P."/>
            <person name="Woyke T."/>
        </authorList>
    </citation>
    <scope>NUCLEOTIDE SEQUENCE [LARGE SCALE GENOMIC DNA]</scope>
    <source>
        <strain evidence="5">ATCC 484 / DSM 20113 / JCM 1341 / NBRC 15513 / NCIMB 8980 / NCTC 7547</strain>
    </source>
</reference>
<evidence type="ECO:0000256" key="2">
    <source>
        <dbReference type="SAM" id="MobiDB-lite"/>
    </source>
</evidence>
<sequence>MSNVRADPPAPPVVTGPPAASPRAADALTLGRRLRHARAARGLTLDQLGKAVGVTPSLLSLVENGRREPRLALLRDLADALGVTVPDLLDDEPPTRRAALEIALDRAQQTPVFAQLGLPTVRPGRSLPLPVLEQLVGLHGELARRATEAVATPEEARRVNTQLRLERQARDNHLPELEALAEDMARRAGYTSGALTHRAVSRMAEQLGLEIRHVDDLPHSTRTVTDLANGRIYLPPASTPGGHGLRSLALQAIAHRVLGHQRPTSYEDFLRQRLEITYFASCCLMPQSAAVAFLDERKRAKDLAIEDFRDAFGVTHEAAAQRFTSLATHHLGIRVHFLRIGDDGAIFRAYANDGLVLPTDVTGAIEGQMVCRRWAVRRALARRDQATESYQYTDTPAGTFWCSTQTGWATTGKVALAVGVPFASAKWFRGRDTTTRRRSTCPDEACCRRPPADAAARWADASWPSARIHQQVFSALPTGAFPGVDATEVYAFLDRHAAPEDPTDA</sequence>
<dbReference type="SMART" id="SM00530">
    <property type="entry name" value="HTH_XRE"/>
    <property type="match status" value="1"/>
</dbReference>
<dbReference type="Gene3D" id="1.10.260.40">
    <property type="entry name" value="lambda repressor-like DNA-binding domains"/>
    <property type="match status" value="1"/>
</dbReference>
<accession>F4H4S4</accession>
<name>F4H4S4_CELFA</name>
<dbReference type="eggNOG" id="COG3800">
    <property type="taxonomic scope" value="Bacteria"/>
</dbReference>
<dbReference type="EMBL" id="CP002666">
    <property type="protein sequence ID" value="AEE44275.1"/>
    <property type="molecule type" value="Genomic_DNA"/>
</dbReference>
<dbReference type="HOGENOM" id="CLU_552960_0_0_11"/>
<dbReference type="eggNOG" id="COG1476">
    <property type="taxonomic scope" value="Bacteria"/>
</dbReference>
<evidence type="ECO:0000313" key="4">
    <source>
        <dbReference type="EMBL" id="AEE44275.1"/>
    </source>
</evidence>
<dbReference type="Proteomes" id="UP000008460">
    <property type="component" value="Chromosome"/>
</dbReference>